<feature type="signal peptide" evidence="1">
    <location>
        <begin position="1"/>
        <end position="20"/>
    </location>
</feature>
<dbReference type="Proteomes" id="UP000807306">
    <property type="component" value="Unassembled WGS sequence"/>
</dbReference>
<evidence type="ECO:0000313" key="3">
    <source>
        <dbReference type="Proteomes" id="UP000807306"/>
    </source>
</evidence>
<dbReference type="AlphaFoldDB" id="A0A9P6EP35"/>
<protein>
    <recommendedName>
        <fullName evidence="4">Ecp2 effector protein domain-containing protein</fullName>
    </recommendedName>
</protein>
<comment type="caution">
    <text evidence="2">The sequence shown here is derived from an EMBL/GenBank/DDBJ whole genome shotgun (WGS) entry which is preliminary data.</text>
</comment>
<keyword evidence="3" id="KW-1185">Reference proteome</keyword>
<keyword evidence="1" id="KW-0732">Signal</keyword>
<proteinExistence type="predicted"/>
<feature type="chain" id="PRO_5040420386" description="Ecp2 effector protein domain-containing protein" evidence="1">
    <location>
        <begin position="21"/>
        <end position="174"/>
    </location>
</feature>
<dbReference type="PANTHER" id="PTHR39603">
    <property type="entry name" value="CYANOVIRIN-N DOMAIN-CONTAINING PROTEIN"/>
    <property type="match status" value="1"/>
</dbReference>
<name>A0A9P6EP35_9AGAR</name>
<dbReference type="EMBL" id="MU157829">
    <property type="protein sequence ID" value="KAF9533318.1"/>
    <property type="molecule type" value="Genomic_DNA"/>
</dbReference>
<accession>A0A9P6EP35</accession>
<organism evidence="2 3">
    <name type="scientific">Crepidotus variabilis</name>
    <dbReference type="NCBI Taxonomy" id="179855"/>
    <lineage>
        <taxon>Eukaryota</taxon>
        <taxon>Fungi</taxon>
        <taxon>Dikarya</taxon>
        <taxon>Basidiomycota</taxon>
        <taxon>Agaricomycotina</taxon>
        <taxon>Agaricomycetes</taxon>
        <taxon>Agaricomycetidae</taxon>
        <taxon>Agaricales</taxon>
        <taxon>Agaricineae</taxon>
        <taxon>Crepidotaceae</taxon>
        <taxon>Crepidotus</taxon>
    </lineage>
</organism>
<evidence type="ECO:0000313" key="2">
    <source>
        <dbReference type="EMBL" id="KAF9533318.1"/>
    </source>
</evidence>
<sequence length="174" mass="18162">MLSLNFLLASVVIFITGVQANPTIYPEIIPGPGLPSLESLNLTSKNLYTMKPQFLLEPRSSNSASDVDCTSFANSNTNLNDALACYNYLAAVNMRDQTCAVSGDNVRFVEAGEAMIGGSNLHQTPGDAASSCWDVSVAAQGILQSCTNGGRVGGIQAANGNGNLIVGVYNANLK</sequence>
<evidence type="ECO:0000256" key="1">
    <source>
        <dbReference type="SAM" id="SignalP"/>
    </source>
</evidence>
<gene>
    <name evidence="2" type="ORF">CPB83DRAFT_943197</name>
</gene>
<reference evidence="2" key="1">
    <citation type="submission" date="2020-11" db="EMBL/GenBank/DDBJ databases">
        <authorList>
            <consortium name="DOE Joint Genome Institute"/>
            <person name="Ahrendt S."/>
            <person name="Riley R."/>
            <person name="Andreopoulos W."/>
            <person name="Labutti K."/>
            <person name="Pangilinan J."/>
            <person name="Ruiz-Duenas F.J."/>
            <person name="Barrasa J.M."/>
            <person name="Sanchez-Garcia M."/>
            <person name="Camarero S."/>
            <person name="Miyauchi S."/>
            <person name="Serrano A."/>
            <person name="Linde D."/>
            <person name="Babiker R."/>
            <person name="Drula E."/>
            <person name="Ayuso-Fernandez I."/>
            <person name="Pacheco R."/>
            <person name="Padilla G."/>
            <person name="Ferreira P."/>
            <person name="Barriuso J."/>
            <person name="Kellner H."/>
            <person name="Castanera R."/>
            <person name="Alfaro M."/>
            <person name="Ramirez L."/>
            <person name="Pisabarro A.G."/>
            <person name="Kuo A."/>
            <person name="Tritt A."/>
            <person name="Lipzen A."/>
            <person name="He G."/>
            <person name="Yan M."/>
            <person name="Ng V."/>
            <person name="Cullen D."/>
            <person name="Martin F."/>
            <person name="Rosso M.-N."/>
            <person name="Henrissat B."/>
            <person name="Hibbett D."/>
            <person name="Martinez A.T."/>
            <person name="Grigoriev I.V."/>
        </authorList>
    </citation>
    <scope>NUCLEOTIDE SEQUENCE</scope>
    <source>
        <strain evidence="2">CBS 506.95</strain>
    </source>
</reference>
<evidence type="ECO:0008006" key="4">
    <source>
        <dbReference type="Google" id="ProtNLM"/>
    </source>
</evidence>
<dbReference type="PANTHER" id="PTHR39603:SF1">
    <property type="entry name" value="CYANOVIRIN-N DOMAIN-CONTAINING PROTEIN"/>
    <property type="match status" value="1"/>
</dbReference>
<dbReference type="OrthoDB" id="2686356at2759"/>